<dbReference type="STRING" id="392015.SAMN05421543_101420"/>
<evidence type="ECO:0000313" key="1">
    <source>
        <dbReference type="EMBL" id="SFU38983.1"/>
    </source>
</evidence>
<protein>
    <submittedName>
        <fullName evidence="1">Uncharacterized protein YunC, DUF1805 family</fullName>
    </submittedName>
</protein>
<proteinExistence type="predicted"/>
<evidence type="ECO:0000313" key="2">
    <source>
        <dbReference type="Proteomes" id="UP000183508"/>
    </source>
</evidence>
<dbReference type="InterPro" id="IPR014931">
    <property type="entry name" value="DUF1805"/>
</dbReference>
<organism evidence="1 2">
    <name type="scientific">Alicyclobacillus macrosporangiidus</name>
    <dbReference type="NCBI Taxonomy" id="392015"/>
    <lineage>
        <taxon>Bacteria</taxon>
        <taxon>Bacillati</taxon>
        <taxon>Bacillota</taxon>
        <taxon>Bacilli</taxon>
        <taxon>Bacillales</taxon>
        <taxon>Alicyclobacillaceae</taxon>
        <taxon>Alicyclobacillus</taxon>
    </lineage>
</organism>
<dbReference type="Pfam" id="PF08827">
    <property type="entry name" value="DUF1805"/>
    <property type="match status" value="1"/>
</dbReference>
<reference evidence="2" key="1">
    <citation type="submission" date="2016-10" db="EMBL/GenBank/DDBJ databases">
        <authorList>
            <person name="Varghese N."/>
        </authorList>
    </citation>
    <scope>NUCLEOTIDE SEQUENCE [LARGE SCALE GENOMIC DNA]</scope>
    <source>
        <strain evidence="2">DSM 17980</strain>
    </source>
</reference>
<dbReference type="Gene3D" id="3.30.1980.10">
    <property type="entry name" value="Hypothetical protein YunC"/>
    <property type="match status" value="1"/>
</dbReference>
<dbReference type="Proteomes" id="UP000183508">
    <property type="component" value="Unassembled WGS sequence"/>
</dbReference>
<dbReference type="EMBL" id="FPBV01000001">
    <property type="protein sequence ID" value="SFU38983.1"/>
    <property type="molecule type" value="Genomic_DNA"/>
</dbReference>
<dbReference type="RefSeq" id="WP_074949021.1">
    <property type="nucleotide sequence ID" value="NZ_FPBV01000001.1"/>
</dbReference>
<dbReference type="SUPFAM" id="SSF102891">
    <property type="entry name" value="Hypothetical protein Ta1206"/>
    <property type="match status" value="1"/>
</dbReference>
<dbReference type="InterPro" id="IPR036493">
    <property type="entry name" value="YunC_sf"/>
</dbReference>
<keyword evidence="2" id="KW-1185">Reference proteome</keyword>
<accession>A0A1I7FS59</accession>
<sequence length="103" mass="10958">MVKVQPVWIGDHAAVAIEVNLPKTNLLAITAGHGYVMCGALDIQLLRERLADRGIVAARAVGVRNLDELADGTVESCTQAAENLGIRPGMSVRDALLRMLDAP</sequence>
<dbReference type="AlphaFoldDB" id="A0A1I7FS59"/>
<dbReference type="OrthoDB" id="2641826at2"/>
<name>A0A1I7FS59_9BACL</name>
<gene>
    <name evidence="1" type="ORF">SAMN05421543_101420</name>
</gene>